<dbReference type="SUPFAM" id="SSF53335">
    <property type="entry name" value="S-adenosyl-L-methionine-dependent methyltransferases"/>
    <property type="match status" value="1"/>
</dbReference>
<evidence type="ECO:0000256" key="3">
    <source>
        <dbReference type="ARBA" id="ARBA00022691"/>
    </source>
</evidence>
<dbReference type="EMBL" id="BMHY01000005">
    <property type="protein sequence ID" value="GGG72849.1"/>
    <property type="molecule type" value="Genomic_DNA"/>
</dbReference>
<dbReference type="Gene3D" id="3.40.50.150">
    <property type="entry name" value="Vaccinia Virus protein VP39"/>
    <property type="match status" value="1"/>
</dbReference>
<dbReference type="GO" id="GO:0008757">
    <property type="term" value="F:S-adenosylmethionine-dependent methyltransferase activity"/>
    <property type="evidence" value="ECO:0007669"/>
    <property type="project" value="InterPro"/>
</dbReference>
<dbReference type="CDD" id="cd02440">
    <property type="entry name" value="AdoMet_MTases"/>
    <property type="match status" value="1"/>
</dbReference>
<keyword evidence="2" id="KW-0808">Transferase</keyword>
<evidence type="ECO:0000256" key="2">
    <source>
        <dbReference type="ARBA" id="ARBA00022679"/>
    </source>
</evidence>
<dbReference type="Pfam" id="PF08241">
    <property type="entry name" value="Methyltransf_11"/>
    <property type="match status" value="1"/>
</dbReference>
<gene>
    <name evidence="5" type="ORF">GCM10010918_31000</name>
</gene>
<proteinExistence type="predicted"/>
<dbReference type="InterPro" id="IPR029063">
    <property type="entry name" value="SAM-dependent_MTases_sf"/>
</dbReference>
<organism evidence="5 6">
    <name type="scientific">Paenibacillus radicis</name>
    <name type="common">ex Gao et al. 2016</name>
    <dbReference type="NCBI Taxonomy" id="1737354"/>
    <lineage>
        <taxon>Bacteria</taxon>
        <taxon>Bacillati</taxon>
        <taxon>Bacillota</taxon>
        <taxon>Bacilli</taxon>
        <taxon>Bacillales</taxon>
        <taxon>Paenibacillaceae</taxon>
        <taxon>Paenibacillus</taxon>
    </lineage>
</organism>
<keyword evidence="1" id="KW-0489">Methyltransferase</keyword>
<evidence type="ECO:0000259" key="4">
    <source>
        <dbReference type="Pfam" id="PF08241"/>
    </source>
</evidence>
<dbReference type="RefSeq" id="WP_188890094.1">
    <property type="nucleotide sequence ID" value="NZ_BMHY01000005.1"/>
</dbReference>
<keyword evidence="6" id="KW-1185">Reference proteome</keyword>
<dbReference type="InterPro" id="IPR013216">
    <property type="entry name" value="Methyltransf_11"/>
</dbReference>
<evidence type="ECO:0000256" key="1">
    <source>
        <dbReference type="ARBA" id="ARBA00022603"/>
    </source>
</evidence>
<sequence length="268" mass="30471">MNKVIDYYSFFDEWGRLDREPLEFIVNMHYMMKYMPPAGKVLDNGAGPGKYAMELAKRGHQVTLTDLTPKMVDTAREKAKEFGLLPLFDGFLVRNAVSLDELPDEGYDAALMLGPLYHLQLEQDRVAAVKELHRVTKSGGIVFVAVQTRMRMAINSLQSPRNWKPNDSMASIRHFYDNGLFDHADQGRFTGAFYFGAEEIQPFMESQGFETIDVISSSSIGNLLNEEQKQYWLDSGEYDKYIEFLISVANDPSIRGVSSHLLYIGKRA</sequence>
<reference evidence="5 6" key="1">
    <citation type="journal article" date="2014" name="Int. J. Syst. Evol. Microbiol.">
        <title>Complete genome sequence of Corynebacterium casei LMG S-19264T (=DSM 44701T), isolated from a smear-ripened cheese.</title>
        <authorList>
            <consortium name="US DOE Joint Genome Institute (JGI-PGF)"/>
            <person name="Walter F."/>
            <person name="Albersmeier A."/>
            <person name="Kalinowski J."/>
            <person name="Ruckert C."/>
        </authorList>
    </citation>
    <scope>NUCLEOTIDE SEQUENCE [LARGE SCALE GENOMIC DNA]</scope>
    <source>
        <strain evidence="5 6">CGMCC 1.15286</strain>
    </source>
</reference>
<keyword evidence="3" id="KW-0949">S-adenosyl-L-methionine</keyword>
<feature type="domain" description="Methyltransferase type 11" evidence="4">
    <location>
        <begin position="42"/>
        <end position="144"/>
    </location>
</feature>
<protein>
    <recommendedName>
        <fullName evidence="4">Methyltransferase type 11 domain-containing protein</fullName>
    </recommendedName>
</protein>
<evidence type="ECO:0000313" key="6">
    <source>
        <dbReference type="Proteomes" id="UP000600247"/>
    </source>
</evidence>
<comment type="caution">
    <text evidence="5">The sequence shown here is derived from an EMBL/GenBank/DDBJ whole genome shotgun (WGS) entry which is preliminary data.</text>
</comment>
<dbReference type="GO" id="GO:0032259">
    <property type="term" value="P:methylation"/>
    <property type="evidence" value="ECO:0007669"/>
    <property type="project" value="UniProtKB-KW"/>
</dbReference>
<dbReference type="PANTHER" id="PTHR43464">
    <property type="entry name" value="METHYLTRANSFERASE"/>
    <property type="match status" value="1"/>
</dbReference>
<accession>A0A917M3H7</accession>
<dbReference type="AlphaFoldDB" id="A0A917M3H7"/>
<dbReference type="PANTHER" id="PTHR43464:SF19">
    <property type="entry name" value="UBIQUINONE BIOSYNTHESIS O-METHYLTRANSFERASE, MITOCHONDRIAL"/>
    <property type="match status" value="1"/>
</dbReference>
<evidence type="ECO:0000313" key="5">
    <source>
        <dbReference type="EMBL" id="GGG72849.1"/>
    </source>
</evidence>
<name>A0A917M3H7_9BACL</name>
<dbReference type="Proteomes" id="UP000600247">
    <property type="component" value="Unassembled WGS sequence"/>
</dbReference>